<evidence type="ECO:0000313" key="7">
    <source>
        <dbReference type="EMBL" id="GLK85114.1"/>
    </source>
</evidence>
<dbReference type="InterPro" id="IPR023753">
    <property type="entry name" value="FAD/NAD-binding_dom"/>
</dbReference>
<dbReference type="InterPro" id="IPR042204">
    <property type="entry name" value="2Fe-2S-bd_N"/>
</dbReference>
<dbReference type="InterPro" id="IPR029043">
    <property type="entry name" value="GcvT/YgfZ_C"/>
</dbReference>
<dbReference type="Gene3D" id="3.10.20.440">
    <property type="entry name" value="2Fe-2S iron-sulphur cluster binding domain, sarcosine oxidase, alpha subunit, N-terminal domain"/>
    <property type="match status" value="1"/>
</dbReference>
<comment type="similarity">
    <text evidence="1">Belongs to the GcvT family.</text>
</comment>
<dbReference type="InterPro" id="IPR036188">
    <property type="entry name" value="FAD/NAD-bd_sf"/>
</dbReference>
<organism evidence="7 8">
    <name type="scientific">Ancylobacter defluvii</name>
    <dbReference type="NCBI Taxonomy" id="1282440"/>
    <lineage>
        <taxon>Bacteria</taxon>
        <taxon>Pseudomonadati</taxon>
        <taxon>Pseudomonadota</taxon>
        <taxon>Alphaproteobacteria</taxon>
        <taxon>Hyphomicrobiales</taxon>
        <taxon>Xanthobacteraceae</taxon>
        <taxon>Ancylobacter</taxon>
    </lineage>
</organism>
<dbReference type="NCBIfam" id="TIGR01372">
    <property type="entry name" value="soxA"/>
    <property type="match status" value="1"/>
</dbReference>
<evidence type="ECO:0000256" key="2">
    <source>
        <dbReference type="ARBA" id="ARBA00023002"/>
    </source>
</evidence>
<name>A0A9W6K057_9HYPH</name>
<evidence type="ECO:0000259" key="5">
    <source>
        <dbReference type="Pfam" id="PF08669"/>
    </source>
</evidence>
<dbReference type="Pfam" id="PF17806">
    <property type="entry name" value="SO_alpha_A3"/>
    <property type="match status" value="1"/>
</dbReference>
<evidence type="ECO:0000259" key="6">
    <source>
        <dbReference type="Pfam" id="PF17806"/>
    </source>
</evidence>
<dbReference type="SUPFAM" id="SSF101790">
    <property type="entry name" value="Aminomethyltransferase beta-barrel domain"/>
    <property type="match status" value="1"/>
</dbReference>
<feature type="domain" description="Aminomethyltransferase C-terminal" evidence="5">
    <location>
        <begin position="897"/>
        <end position="982"/>
    </location>
</feature>
<evidence type="ECO:0000256" key="1">
    <source>
        <dbReference type="ARBA" id="ARBA00008609"/>
    </source>
</evidence>
<evidence type="ECO:0000313" key="8">
    <source>
        <dbReference type="Proteomes" id="UP001143330"/>
    </source>
</evidence>
<dbReference type="Proteomes" id="UP001143330">
    <property type="component" value="Unassembled WGS sequence"/>
</dbReference>
<dbReference type="Pfam" id="PF08669">
    <property type="entry name" value="GCV_T_C"/>
    <property type="match status" value="1"/>
</dbReference>
<dbReference type="Pfam" id="PF01571">
    <property type="entry name" value="GCV_T"/>
    <property type="match status" value="1"/>
</dbReference>
<dbReference type="PRINTS" id="PR00368">
    <property type="entry name" value="FADPNR"/>
</dbReference>
<keyword evidence="8" id="KW-1185">Reference proteome</keyword>
<reference evidence="7" key="2">
    <citation type="submission" date="2023-01" db="EMBL/GenBank/DDBJ databases">
        <authorList>
            <person name="Sun Q."/>
            <person name="Evtushenko L."/>
        </authorList>
    </citation>
    <scope>NUCLEOTIDE SEQUENCE</scope>
    <source>
        <strain evidence="7">VKM B-2789</strain>
    </source>
</reference>
<dbReference type="InterPro" id="IPR013977">
    <property type="entry name" value="GcvT_C"/>
</dbReference>
<proteinExistence type="inferred from homology"/>
<dbReference type="Pfam" id="PF13510">
    <property type="entry name" value="Fer2_4"/>
    <property type="match status" value="1"/>
</dbReference>
<comment type="caution">
    <text evidence="7">The sequence shown here is derived from an EMBL/GenBank/DDBJ whole genome shotgun (WGS) entry which is preliminary data.</text>
</comment>
<gene>
    <name evidence="7" type="ORF">GCM10017653_31840</name>
</gene>
<dbReference type="InterPro" id="IPR028896">
    <property type="entry name" value="GcvT/YgfZ/DmdA"/>
</dbReference>
<dbReference type="RefSeq" id="WP_213364936.1">
    <property type="nucleotide sequence ID" value="NZ_BSFM01000014.1"/>
</dbReference>
<dbReference type="AlphaFoldDB" id="A0A9W6K057"/>
<evidence type="ECO:0000259" key="3">
    <source>
        <dbReference type="Pfam" id="PF01571"/>
    </source>
</evidence>
<dbReference type="Gene3D" id="3.30.1360.120">
    <property type="entry name" value="Probable tRNA modification gtpase trme, domain 1"/>
    <property type="match status" value="1"/>
</dbReference>
<dbReference type="Gene3D" id="3.50.50.60">
    <property type="entry name" value="FAD/NAD(P)-binding domain"/>
    <property type="match status" value="1"/>
</dbReference>
<feature type="domain" description="GCVT N-terminal" evidence="3">
    <location>
        <begin position="604"/>
        <end position="876"/>
    </location>
</feature>
<sequence>MSRLPSSGLVDRTRPLNFSFDGKNYRGFAGDTLASALLANQVRLVGRSFKYHRPRGILTAGPEEPNALVELRSGARREPNTRATVAELYDGLDATSQNRWPSLALDALSLNGLVAPFLGAGFYYKTFMWPASFWEKLYEPVIRRAAGLGRAAEGEDPDHYEKANAFCDVLVIGAGPAGLMAALAAGRAGARVILADEDFLAGGRLNSDVARIGDEPGPAFAARTVAELASLPNVRIMTRTSVFGVYDGEYGAVERVSDHLATPAPFQPRQLLWKITAKRAILCAGATERPIVFGGNDRPGVMLAGAARSYANRYGVAVGKSVAFFANNDSAWTSAFDLKAAGVNVTTLIDIRREVAPVLAARAKALGIDARTDTQVTGTTGQPIGGGLTGLAIRTAGHGGRIAADTLAMSGGWSPSVHLTCHHGGKPVWRDDIAAFVPGGIPPGMTVAGAARGTYGLGDILAEGARQGGEAAGDLGFAASLPALPPTEETPAGITAFWHVQGSKGPAFVDQQNDVTAKDLGIAFKEGFRAVELMKRYTTLGMATDQGRTSNVNGLAIMAELTGASIMETGTTIFRPPYTPVSLGVLGGHHRGKDFRPTRLTPTHAWAAERGAVFIETGPWLRAQYFPKAGEADWLTTVNREVKAVRASVGLIDVSTFGKIDLQGPDVGAFLDRVYINTFSTLAVGKARYGVMLREDGIVMDDGTTARLGPEHYVMTTTTANAAKVYQHLEFCLQVLWPELDVTLASVSEQWAQIAIAGPRSREVLARVVDAGVDVSNEGLPFMGAVERTVMGGVKARLFRLSFSGELGYEIAVPARQGEALARALMAAGEEFGITPYGIEALGVMRIEKGHVSGNELSGQTSAGDLGFGKMASTKKDYIGRVLAARPGIADPERPCLIGFKPVDPSQRLRAGAHFLKLGAPADMAHDEGYMTSVAHSPHLGHWIGLGLLKNGPQRIGERVRAYDPVRGNDFEVEVCSPGFIDPNGERLRG</sequence>
<dbReference type="GO" id="GO:0008115">
    <property type="term" value="F:sarcosine oxidase activity"/>
    <property type="evidence" value="ECO:0007669"/>
    <property type="project" value="InterPro"/>
</dbReference>
<dbReference type="InterPro" id="IPR041117">
    <property type="entry name" value="SoxA_A3"/>
</dbReference>
<dbReference type="GO" id="GO:0046653">
    <property type="term" value="P:tetrahydrofolate metabolic process"/>
    <property type="evidence" value="ECO:0007669"/>
    <property type="project" value="InterPro"/>
</dbReference>
<accession>A0A9W6K057</accession>
<dbReference type="EMBL" id="BSFM01000014">
    <property type="protein sequence ID" value="GLK85114.1"/>
    <property type="molecule type" value="Genomic_DNA"/>
</dbReference>
<dbReference type="PANTHER" id="PTHR43757">
    <property type="entry name" value="AMINOMETHYLTRANSFERASE"/>
    <property type="match status" value="1"/>
</dbReference>
<keyword evidence="2" id="KW-0560">Oxidoreductase</keyword>
<dbReference type="InterPro" id="IPR006222">
    <property type="entry name" value="GCVT_N"/>
</dbReference>
<dbReference type="InterPro" id="IPR027266">
    <property type="entry name" value="TrmE/GcvT-like"/>
</dbReference>
<dbReference type="SUPFAM" id="SSF103025">
    <property type="entry name" value="Folate-binding domain"/>
    <property type="match status" value="1"/>
</dbReference>
<dbReference type="PANTHER" id="PTHR43757:SF2">
    <property type="entry name" value="AMINOMETHYLTRANSFERASE, MITOCHONDRIAL"/>
    <property type="match status" value="1"/>
</dbReference>
<dbReference type="InterPro" id="IPR006277">
    <property type="entry name" value="Sarcosine_oxidase_asu"/>
</dbReference>
<reference evidence="7" key="1">
    <citation type="journal article" date="2014" name="Int. J. Syst. Evol. Microbiol.">
        <title>Complete genome sequence of Corynebacterium casei LMG S-19264T (=DSM 44701T), isolated from a smear-ripened cheese.</title>
        <authorList>
            <consortium name="US DOE Joint Genome Institute (JGI-PGF)"/>
            <person name="Walter F."/>
            <person name="Albersmeier A."/>
            <person name="Kalinowski J."/>
            <person name="Ruckert C."/>
        </authorList>
    </citation>
    <scope>NUCLEOTIDE SEQUENCE</scope>
    <source>
        <strain evidence="7">VKM B-2789</strain>
    </source>
</reference>
<dbReference type="PIRSF" id="PIRSF037980">
    <property type="entry name" value="SoxA"/>
    <property type="match status" value="1"/>
</dbReference>
<protein>
    <submittedName>
        <fullName evidence="7">Sarcosine oxidase subunit alpha</fullName>
    </submittedName>
</protein>
<evidence type="ECO:0000259" key="4">
    <source>
        <dbReference type="Pfam" id="PF07992"/>
    </source>
</evidence>
<feature type="domain" description="SoxA A3" evidence="6">
    <location>
        <begin position="506"/>
        <end position="587"/>
    </location>
</feature>
<feature type="domain" description="FAD/NAD(P)-binding" evidence="4">
    <location>
        <begin position="168"/>
        <end position="428"/>
    </location>
</feature>
<dbReference type="SUPFAM" id="SSF51905">
    <property type="entry name" value="FAD/NAD(P)-binding domain"/>
    <property type="match status" value="1"/>
</dbReference>
<dbReference type="PRINTS" id="PR00469">
    <property type="entry name" value="PNDRDTASEII"/>
</dbReference>
<dbReference type="Pfam" id="PF07992">
    <property type="entry name" value="Pyr_redox_2"/>
    <property type="match status" value="1"/>
</dbReference>